<evidence type="ECO:0000256" key="5">
    <source>
        <dbReference type="PIRSR" id="PIRSR601019-1"/>
    </source>
</evidence>
<evidence type="ECO:0008006" key="10">
    <source>
        <dbReference type="Google" id="ProtNLM"/>
    </source>
</evidence>
<keyword evidence="4" id="KW-0807">Transducer</keyword>
<keyword evidence="2 5" id="KW-0547">Nucleotide-binding</keyword>
<keyword evidence="6" id="KW-0460">Magnesium</keyword>
<evidence type="ECO:0000313" key="9">
    <source>
        <dbReference type="Proteomes" id="UP000242287"/>
    </source>
</evidence>
<dbReference type="InterPro" id="IPR001019">
    <property type="entry name" value="Gprotein_alpha_su"/>
</dbReference>
<keyword evidence="9" id="KW-1185">Reference proteome</keyword>
<proteinExistence type="predicted"/>
<evidence type="ECO:0000256" key="6">
    <source>
        <dbReference type="PIRSR" id="PIRSR601019-2"/>
    </source>
</evidence>
<dbReference type="SUPFAM" id="SSF52540">
    <property type="entry name" value="P-loop containing nucleoside triphosphate hydrolases"/>
    <property type="match status" value="1"/>
</dbReference>
<dbReference type="FunFam" id="3.40.50.300:FF:000692">
    <property type="entry name" value="Guanine nucleotide-binding protein subunit alpha"/>
    <property type="match status" value="1"/>
</dbReference>
<evidence type="ECO:0000313" key="8">
    <source>
        <dbReference type="EMBL" id="PFH46800.1"/>
    </source>
</evidence>
<dbReference type="GO" id="GO:0001664">
    <property type="term" value="F:G protein-coupled receptor binding"/>
    <property type="evidence" value="ECO:0007669"/>
    <property type="project" value="TreeGrafter"/>
</dbReference>
<evidence type="ECO:0000256" key="2">
    <source>
        <dbReference type="ARBA" id="ARBA00022741"/>
    </source>
</evidence>
<dbReference type="AlphaFoldDB" id="A0A2A9NGG0"/>
<reference evidence="8 9" key="1">
    <citation type="submission" date="2014-02" db="EMBL/GenBank/DDBJ databases">
        <title>Transposable element dynamics among asymbiotic and ectomycorrhizal Amanita fungi.</title>
        <authorList>
            <consortium name="DOE Joint Genome Institute"/>
            <person name="Hess J."/>
            <person name="Skrede I."/>
            <person name="Wolfe B."/>
            <person name="LaButti K."/>
            <person name="Ohm R.A."/>
            <person name="Grigoriev I.V."/>
            <person name="Pringle A."/>
        </authorList>
    </citation>
    <scope>NUCLEOTIDE SEQUENCE [LARGE SCALE GENOMIC DNA]</scope>
    <source>
        <strain evidence="8 9">SKay4041</strain>
    </source>
</reference>
<feature type="binding site" evidence="5">
    <location>
        <begin position="383"/>
        <end position="386"/>
    </location>
    <ligand>
        <name>GTP</name>
        <dbReference type="ChEBI" id="CHEBI:37565"/>
    </ligand>
</feature>
<dbReference type="SMART" id="SM00275">
    <property type="entry name" value="G_alpha"/>
    <property type="match status" value="1"/>
</dbReference>
<keyword evidence="3 5" id="KW-0342">GTP-binding</keyword>
<dbReference type="Proteomes" id="UP000242287">
    <property type="component" value="Unassembled WGS sequence"/>
</dbReference>
<dbReference type="GO" id="GO:0005737">
    <property type="term" value="C:cytoplasm"/>
    <property type="evidence" value="ECO:0007669"/>
    <property type="project" value="TreeGrafter"/>
</dbReference>
<dbReference type="GO" id="GO:0046872">
    <property type="term" value="F:metal ion binding"/>
    <property type="evidence" value="ECO:0007669"/>
    <property type="project" value="UniProtKB-KW"/>
</dbReference>
<name>A0A2A9NGG0_9AGAR</name>
<sequence length="473" mass="54312">MPIRVRNLSNEMDPLTHALLPPPDETTEQREARLHKEREAKLISDNIDEQLAEQKLAERRSPKAVKILLLGQSESGKSTTLKNFQLMYEPKAFRNERASWRAVIQLNVVRSFHLILDAVDRSQSMEDIDYHIPPISPDLLKLKMRLSPLLQVEETLLHRLTPLGSGETEATQFSYADRPRALLREIAVNSATQWKDAFNRWKLGPKCRESIASSDIVDWDDPNDPGAVLHACSEDMIKLWNDTDVRELLRTQNMRLEELAGFFLDSLERVTSLRYVPTDDDILRARLKTLGVTEHRFRISAGSSLWRDWRIFDVGGHRSQVRAAWAPYFDDMAAIIFLAPISCFDQVLAEDPTVNRLEDSVHLWKSIVSNKLLQYTNLILFLNKIDILHMKLAAGIKLADFVVSYGDRPNDFDNVSAYLRRKFAGILKECSPTKRIFYCHLTTVTDTKSTKLILSNLREMVMRTSLEQTSLIN</sequence>
<evidence type="ECO:0000256" key="7">
    <source>
        <dbReference type="SAM" id="MobiDB-lite"/>
    </source>
</evidence>
<feature type="binding site" evidence="6">
    <location>
        <position position="289"/>
    </location>
    <ligand>
        <name>Mg(2+)</name>
        <dbReference type="ChEBI" id="CHEBI:18420"/>
    </ligand>
</feature>
<dbReference type="Pfam" id="PF00503">
    <property type="entry name" value="G-alpha"/>
    <property type="match status" value="1"/>
</dbReference>
<evidence type="ECO:0000256" key="1">
    <source>
        <dbReference type="ARBA" id="ARBA00022723"/>
    </source>
</evidence>
<dbReference type="GO" id="GO:0007188">
    <property type="term" value="P:adenylate cyclase-modulating G protein-coupled receptor signaling pathway"/>
    <property type="evidence" value="ECO:0007669"/>
    <property type="project" value="TreeGrafter"/>
</dbReference>
<dbReference type="OrthoDB" id="5817230at2759"/>
<dbReference type="PROSITE" id="PS51882">
    <property type="entry name" value="G_ALPHA"/>
    <property type="match status" value="1"/>
</dbReference>
<dbReference type="CDD" id="cd00066">
    <property type="entry name" value="G-alpha"/>
    <property type="match status" value="1"/>
</dbReference>
<dbReference type="InterPro" id="IPR027417">
    <property type="entry name" value="P-loop_NTPase"/>
</dbReference>
<dbReference type="InterPro" id="IPR011025">
    <property type="entry name" value="GproteinA_insert"/>
</dbReference>
<keyword evidence="1 6" id="KW-0479">Metal-binding</keyword>
<dbReference type="PANTHER" id="PTHR10218">
    <property type="entry name" value="GTP-BINDING PROTEIN ALPHA SUBUNIT"/>
    <property type="match status" value="1"/>
</dbReference>
<accession>A0A2A9NGG0</accession>
<dbReference type="GO" id="GO:0005525">
    <property type="term" value="F:GTP binding"/>
    <property type="evidence" value="ECO:0007669"/>
    <property type="project" value="UniProtKB-KW"/>
</dbReference>
<gene>
    <name evidence="8" type="ORF">AMATHDRAFT_69024</name>
</gene>
<dbReference type="PANTHER" id="PTHR10218:SF360">
    <property type="entry name" value="GUANINE NUCLEOTIDE-BINDING PROTEIN SUBUNIT ALPHA HOMOLOG"/>
    <property type="match status" value="1"/>
</dbReference>
<feature type="binding site" evidence="5">
    <location>
        <begin position="283"/>
        <end position="289"/>
    </location>
    <ligand>
        <name>GTP</name>
        <dbReference type="ChEBI" id="CHEBI:37565"/>
    </ligand>
</feature>
<dbReference type="Gene3D" id="3.40.50.300">
    <property type="entry name" value="P-loop containing nucleotide triphosphate hydrolases"/>
    <property type="match status" value="2"/>
</dbReference>
<evidence type="ECO:0000256" key="3">
    <source>
        <dbReference type="ARBA" id="ARBA00023134"/>
    </source>
</evidence>
<dbReference type="Gene3D" id="1.10.400.10">
    <property type="entry name" value="GI Alpha 1, domain 2-like"/>
    <property type="match status" value="1"/>
</dbReference>
<dbReference type="EMBL" id="KZ302158">
    <property type="protein sequence ID" value="PFH46800.1"/>
    <property type="molecule type" value="Genomic_DNA"/>
</dbReference>
<dbReference type="GO" id="GO:0005834">
    <property type="term" value="C:heterotrimeric G-protein complex"/>
    <property type="evidence" value="ECO:0007669"/>
    <property type="project" value="TreeGrafter"/>
</dbReference>
<dbReference type="STRING" id="703135.A0A2A9NGG0"/>
<organism evidence="8 9">
    <name type="scientific">Amanita thiersii Skay4041</name>
    <dbReference type="NCBI Taxonomy" id="703135"/>
    <lineage>
        <taxon>Eukaryota</taxon>
        <taxon>Fungi</taxon>
        <taxon>Dikarya</taxon>
        <taxon>Basidiomycota</taxon>
        <taxon>Agaricomycotina</taxon>
        <taxon>Agaricomycetes</taxon>
        <taxon>Agaricomycetidae</taxon>
        <taxon>Agaricales</taxon>
        <taxon>Pluteineae</taxon>
        <taxon>Amanitaceae</taxon>
        <taxon>Amanita</taxon>
    </lineage>
</organism>
<dbReference type="GO" id="GO:0031683">
    <property type="term" value="F:G-protein beta/gamma-subunit complex binding"/>
    <property type="evidence" value="ECO:0007669"/>
    <property type="project" value="InterPro"/>
</dbReference>
<protein>
    <recommendedName>
        <fullName evidence="10">G-alpha-domain-containing protein</fullName>
    </recommendedName>
</protein>
<feature type="region of interest" description="Disordered" evidence="7">
    <location>
        <begin position="1"/>
        <end position="30"/>
    </location>
</feature>
<dbReference type="SUPFAM" id="SSF47895">
    <property type="entry name" value="Transducin (alpha subunit), insertion domain"/>
    <property type="match status" value="1"/>
</dbReference>
<dbReference type="GO" id="GO:0003924">
    <property type="term" value="F:GTPase activity"/>
    <property type="evidence" value="ECO:0007669"/>
    <property type="project" value="InterPro"/>
</dbReference>
<evidence type="ECO:0000256" key="4">
    <source>
        <dbReference type="ARBA" id="ARBA00023224"/>
    </source>
</evidence>
<dbReference type="PRINTS" id="PR00318">
    <property type="entry name" value="GPROTEINA"/>
</dbReference>